<dbReference type="GO" id="GO:0016020">
    <property type="term" value="C:membrane"/>
    <property type="evidence" value="ECO:0007669"/>
    <property type="project" value="UniProtKB-UniRule"/>
</dbReference>
<dbReference type="RefSeq" id="WP_185118688.1">
    <property type="nucleotide sequence ID" value="NZ_JACJVQ010000005.1"/>
</dbReference>
<feature type="coiled-coil region" evidence="14">
    <location>
        <begin position="361"/>
        <end position="388"/>
    </location>
</feature>
<dbReference type="Gene3D" id="3.30.565.10">
    <property type="entry name" value="Histidine kinase-like ATPase, C-terminal domain"/>
    <property type="match status" value="1"/>
</dbReference>
<evidence type="ECO:0000256" key="13">
    <source>
        <dbReference type="PROSITE-ProRule" id="PRU00244"/>
    </source>
</evidence>
<reference evidence="18 19" key="1">
    <citation type="submission" date="2020-08" db="EMBL/GenBank/DDBJ databases">
        <title>Cohnella phylogeny.</title>
        <authorList>
            <person name="Dunlap C."/>
        </authorList>
    </citation>
    <scope>NUCLEOTIDE SEQUENCE [LARGE SCALE GENOMIC DNA]</scope>
    <source>
        <strain evidence="18 19">DSM 25241</strain>
    </source>
</reference>
<protein>
    <recommendedName>
        <fullName evidence="12">Circadian input-output histidine kinase CikA</fullName>
        <ecNumber evidence="3">2.7.13.3</ecNumber>
    </recommendedName>
    <alternativeName>
        <fullName evidence="11">Sensory/regulatory protein RpfC</fullName>
    </alternativeName>
</protein>
<dbReference type="PANTHER" id="PTHR43047">
    <property type="entry name" value="TWO-COMPONENT HISTIDINE PROTEIN KINASE"/>
    <property type="match status" value="1"/>
</dbReference>
<dbReference type="InterPro" id="IPR005330">
    <property type="entry name" value="MHYT_dom"/>
</dbReference>
<evidence type="ECO:0000256" key="12">
    <source>
        <dbReference type="ARBA" id="ARBA00074306"/>
    </source>
</evidence>
<feature type="transmembrane region" description="Helical" evidence="13">
    <location>
        <begin position="217"/>
        <end position="240"/>
    </location>
</feature>
<gene>
    <name evidence="18" type="ORF">H7B67_04915</name>
</gene>
<dbReference type="CDD" id="cd16922">
    <property type="entry name" value="HATPase_EvgS-ArcB-TorS-like"/>
    <property type="match status" value="1"/>
</dbReference>
<keyword evidence="7" id="KW-0418">Kinase</keyword>
<name>A0A841SNC4_9BACL</name>
<feature type="transmembrane region" description="Helical" evidence="13">
    <location>
        <begin position="43"/>
        <end position="66"/>
    </location>
</feature>
<dbReference type="FunFam" id="1.10.287.130:FF:000002">
    <property type="entry name" value="Two-component osmosensing histidine kinase"/>
    <property type="match status" value="1"/>
</dbReference>
<dbReference type="NCBIfam" id="TIGR00229">
    <property type="entry name" value="sensory_box"/>
    <property type="match status" value="1"/>
</dbReference>
<comment type="catalytic activity">
    <reaction evidence="1">
        <text>ATP + protein L-histidine = ADP + protein N-phospho-L-histidine.</text>
        <dbReference type="EC" id="2.7.13.3"/>
    </reaction>
</comment>
<accession>A0A841SNC4</accession>
<evidence type="ECO:0000256" key="2">
    <source>
        <dbReference type="ARBA" id="ARBA00006402"/>
    </source>
</evidence>
<dbReference type="CDD" id="cd00082">
    <property type="entry name" value="HisKA"/>
    <property type="match status" value="1"/>
</dbReference>
<keyword evidence="13" id="KW-0812">Transmembrane</keyword>
<evidence type="ECO:0000259" key="17">
    <source>
        <dbReference type="PROSITE" id="PS50924"/>
    </source>
</evidence>
<evidence type="ECO:0000259" key="15">
    <source>
        <dbReference type="PROSITE" id="PS50109"/>
    </source>
</evidence>
<comment type="caution">
    <text evidence="18">The sequence shown here is derived from an EMBL/GenBank/DDBJ whole genome shotgun (WGS) entry which is preliminary data.</text>
</comment>
<evidence type="ECO:0000256" key="8">
    <source>
        <dbReference type="ARBA" id="ARBA00022840"/>
    </source>
</evidence>
<organism evidence="18 19">
    <name type="scientific">Cohnella thailandensis</name>
    <dbReference type="NCBI Taxonomy" id="557557"/>
    <lineage>
        <taxon>Bacteria</taxon>
        <taxon>Bacillati</taxon>
        <taxon>Bacillota</taxon>
        <taxon>Bacilli</taxon>
        <taxon>Bacillales</taxon>
        <taxon>Paenibacillaceae</taxon>
        <taxon>Cohnella</taxon>
    </lineage>
</organism>
<keyword evidence="8" id="KW-0067">ATP-binding</keyword>
<dbReference type="PROSITE" id="PS50113">
    <property type="entry name" value="PAC"/>
    <property type="match status" value="1"/>
</dbReference>
<evidence type="ECO:0000259" key="16">
    <source>
        <dbReference type="PROSITE" id="PS50113"/>
    </source>
</evidence>
<dbReference type="CDD" id="cd00130">
    <property type="entry name" value="PAS"/>
    <property type="match status" value="1"/>
</dbReference>
<dbReference type="Gene3D" id="1.10.287.130">
    <property type="match status" value="1"/>
</dbReference>
<feature type="transmembrane region" description="Helical" evidence="13">
    <location>
        <begin position="179"/>
        <end position="197"/>
    </location>
</feature>
<evidence type="ECO:0000256" key="1">
    <source>
        <dbReference type="ARBA" id="ARBA00000085"/>
    </source>
</evidence>
<evidence type="ECO:0000256" key="6">
    <source>
        <dbReference type="ARBA" id="ARBA00022741"/>
    </source>
</evidence>
<feature type="domain" description="Histidine kinase" evidence="15">
    <location>
        <begin position="395"/>
        <end position="619"/>
    </location>
</feature>
<evidence type="ECO:0000256" key="11">
    <source>
        <dbReference type="ARBA" id="ARBA00068150"/>
    </source>
</evidence>
<dbReference type="InterPro" id="IPR003594">
    <property type="entry name" value="HATPase_dom"/>
</dbReference>
<keyword evidence="5" id="KW-0808">Transferase</keyword>
<dbReference type="SMART" id="SM00387">
    <property type="entry name" value="HATPase_c"/>
    <property type="match status" value="1"/>
</dbReference>
<evidence type="ECO:0000256" key="5">
    <source>
        <dbReference type="ARBA" id="ARBA00022679"/>
    </source>
</evidence>
<evidence type="ECO:0000256" key="10">
    <source>
        <dbReference type="ARBA" id="ARBA00064003"/>
    </source>
</evidence>
<dbReference type="Gene3D" id="3.30.450.20">
    <property type="entry name" value="PAS domain"/>
    <property type="match status" value="1"/>
</dbReference>
<keyword evidence="19" id="KW-1185">Reference proteome</keyword>
<keyword evidence="13" id="KW-1133">Transmembrane helix</keyword>
<feature type="transmembrane region" description="Helical" evidence="13">
    <location>
        <begin position="78"/>
        <end position="96"/>
    </location>
</feature>
<evidence type="ECO:0000256" key="14">
    <source>
        <dbReference type="SAM" id="Coils"/>
    </source>
</evidence>
<dbReference type="SUPFAM" id="SSF55785">
    <property type="entry name" value="PYP-like sensor domain (PAS domain)"/>
    <property type="match status" value="1"/>
</dbReference>
<keyword evidence="6" id="KW-0547">Nucleotide-binding</keyword>
<dbReference type="SUPFAM" id="SSF47384">
    <property type="entry name" value="Homodimeric domain of signal transducing histidine kinase"/>
    <property type="match status" value="1"/>
</dbReference>
<dbReference type="AlphaFoldDB" id="A0A841SNC4"/>
<dbReference type="Pfam" id="PF03707">
    <property type="entry name" value="MHYT"/>
    <property type="match status" value="2"/>
</dbReference>
<evidence type="ECO:0000256" key="7">
    <source>
        <dbReference type="ARBA" id="ARBA00022777"/>
    </source>
</evidence>
<dbReference type="EMBL" id="JACJVQ010000005">
    <property type="protein sequence ID" value="MBB6633444.1"/>
    <property type="molecule type" value="Genomic_DNA"/>
</dbReference>
<comment type="subunit">
    <text evidence="10">At low DSF concentrations, interacts with RpfF.</text>
</comment>
<evidence type="ECO:0000256" key="4">
    <source>
        <dbReference type="ARBA" id="ARBA00022553"/>
    </source>
</evidence>
<dbReference type="InterPro" id="IPR000014">
    <property type="entry name" value="PAS"/>
</dbReference>
<keyword evidence="14" id="KW-0175">Coiled coil</keyword>
<comment type="similarity">
    <text evidence="2">In the N-terminal section; belongs to the phytochrome family.</text>
</comment>
<dbReference type="InterPro" id="IPR005467">
    <property type="entry name" value="His_kinase_dom"/>
</dbReference>
<dbReference type="PRINTS" id="PR00344">
    <property type="entry name" value="BCTRLSENSOR"/>
</dbReference>
<evidence type="ECO:0000256" key="3">
    <source>
        <dbReference type="ARBA" id="ARBA00012438"/>
    </source>
</evidence>
<dbReference type="InterPro" id="IPR004358">
    <property type="entry name" value="Sig_transdc_His_kin-like_C"/>
</dbReference>
<feature type="transmembrane region" description="Helical" evidence="13">
    <location>
        <begin position="12"/>
        <end position="31"/>
    </location>
</feature>
<dbReference type="InterPro" id="IPR036097">
    <property type="entry name" value="HisK_dim/P_sf"/>
</dbReference>
<dbReference type="Pfam" id="PF02518">
    <property type="entry name" value="HATPase_c"/>
    <property type="match status" value="1"/>
</dbReference>
<dbReference type="PROSITE" id="PS50924">
    <property type="entry name" value="MHYT"/>
    <property type="match status" value="1"/>
</dbReference>
<keyword evidence="9" id="KW-0902">Two-component regulatory system</keyword>
<keyword evidence="13" id="KW-0472">Membrane</keyword>
<evidence type="ECO:0000313" key="19">
    <source>
        <dbReference type="Proteomes" id="UP000535838"/>
    </source>
</evidence>
<dbReference type="Proteomes" id="UP000535838">
    <property type="component" value="Unassembled WGS sequence"/>
</dbReference>
<feature type="domain" description="PAC" evidence="16">
    <location>
        <begin position="327"/>
        <end position="377"/>
    </location>
</feature>
<dbReference type="InterPro" id="IPR035965">
    <property type="entry name" value="PAS-like_dom_sf"/>
</dbReference>
<dbReference type="EC" id="2.7.13.3" evidence="3"/>
<feature type="domain" description="MHYT" evidence="17">
    <location>
        <begin position="8"/>
        <end position="203"/>
    </location>
</feature>
<feature type="transmembrane region" description="Helical" evidence="13">
    <location>
        <begin position="143"/>
        <end position="167"/>
    </location>
</feature>
<dbReference type="SMART" id="SM00388">
    <property type="entry name" value="HisKA"/>
    <property type="match status" value="1"/>
</dbReference>
<dbReference type="SUPFAM" id="SSF55874">
    <property type="entry name" value="ATPase domain of HSP90 chaperone/DNA topoisomerase II/histidine kinase"/>
    <property type="match status" value="1"/>
</dbReference>
<dbReference type="Pfam" id="PF13426">
    <property type="entry name" value="PAS_9"/>
    <property type="match status" value="1"/>
</dbReference>
<dbReference type="GO" id="GO:0000155">
    <property type="term" value="F:phosphorelay sensor kinase activity"/>
    <property type="evidence" value="ECO:0007669"/>
    <property type="project" value="InterPro"/>
</dbReference>
<feature type="transmembrane region" description="Helical" evidence="13">
    <location>
        <begin position="108"/>
        <end position="131"/>
    </location>
</feature>
<dbReference type="Pfam" id="PF00512">
    <property type="entry name" value="HisKA"/>
    <property type="match status" value="1"/>
</dbReference>
<dbReference type="InterPro" id="IPR036890">
    <property type="entry name" value="HATPase_C_sf"/>
</dbReference>
<dbReference type="PROSITE" id="PS50109">
    <property type="entry name" value="HIS_KIN"/>
    <property type="match status" value="1"/>
</dbReference>
<evidence type="ECO:0000256" key="9">
    <source>
        <dbReference type="ARBA" id="ARBA00023012"/>
    </source>
</evidence>
<dbReference type="FunFam" id="3.30.565.10:FF:000010">
    <property type="entry name" value="Sensor histidine kinase RcsC"/>
    <property type="match status" value="1"/>
</dbReference>
<evidence type="ECO:0000313" key="18">
    <source>
        <dbReference type="EMBL" id="MBB6633444.1"/>
    </source>
</evidence>
<sequence length="620" mass="69784">MPHEPGHYDALLVFLSVLFPVVSSYIGYDLIGRYRSPSFQSRLFIPLAAIVIGIGIWSMHYLGILAWETNASLCFRQLPLYLSAVIPIAMVYLGILPIAKRRECRHGSFIIGGTFISGAIVLMHFMGMYAMGMSSIFDYLPGYILISILIAVFFTFCSLYLTFYLPIFICGKREMLRKMAGALLFGIAVSGMHYVAMSGTYFNPSNAMVIESGVESPYLAVLIGGAALFIMATVWIVMYLDKRNALRAAHFNERRYFSLFEHYPDMVVCYDPALDRLVSINPAVNLKTGYKEEDMPDVILENLIPDREEFLRAEECLRAVIRTAVPQASEMHIKGRTGERILLHVSMFPLFVEAKEYVYMVARDITEQKKAEQELIRAKEEAESANGAKSAFLATMSHEIRTPLNGIVGANQLLLRADPTETQRELLLLQDKSSRALLRIINDILDFSRIETGNVQLKPEWFNLIDCLTDCMELFSINAGQKGIRLETSLDPELPNLLYGDQTRLRQVLINLIGNAVKFTDFGFVLLEAFPSAEEAAGADRMVVEFRVTDSGIGIRAEDIDKLFLPFNQMDSAMNRQYEGTGLGLAISKNLVELQGGTIWLDAEWREGARFGFRLPFRTE</sequence>
<dbReference type="GO" id="GO:0005524">
    <property type="term" value="F:ATP binding"/>
    <property type="evidence" value="ECO:0007669"/>
    <property type="project" value="UniProtKB-KW"/>
</dbReference>
<dbReference type="InterPro" id="IPR000700">
    <property type="entry name" value="PAS-assoc_C"/>
</dbReference>
<keyword evidence="4" id="KW-0597">Phosphoprotein</keyword>
<dbReference type="InterPro" id="IPR003661">
    <property type="entry name" value="HisK_dim/P_dom"/>
</dbReference>
<proteinExistence type="inferred from homology"/>